<organism evidence="4 5">
    <name type="scientific">Tribonema minus</name>
    <dbReference type="NCBI Taxonomy" id="303371"/>
    <lineage>
        <taxon>Eukaryota</taxon>
        <taxon>Sar</taxon>
        <taxon>Stramenopiles</taxon>
        <taxon>Ochrophyta</taxon>
        <taxon>PX clade</taxon>
        <taxon>Xanthophyceae</taxon>
        <taxon>Tribonematales</taxon>
        <taxon>Tribonemataceae</taxon>
        <taxon>Tribonema</taxon>
    </lineage>
</organism>
<feature type="repeat" description="WD" evidence="1">
    <location>
        <begin position="430"/>
        <end position="464"/>
    </location>
</feature>
<feature type="region of interest" description="Disordered" evidence="3">
    <location>
        <begin position="2084"/>
        <end position="2103"/>
    </location>
</feature>
<feature type="compositionally biased region" description="Low complexity" evidence="3">
    <location>
        <begin position="2017"/>
        <end position="2026"/>
    </location>
</feature>
<dbReference type="Gene3D" id="2.130.10.10">
    <property type="entry name" value="YVTN repeat-like/Quinoprotein amine dehydrogenase"/>
    <property type="match status" value="2"/>
</dbReference>
<dbReference type="InterPro" id="IPR015943">
    <property type="entry name" value="WD40/YVTN_repeat-like_dom_sf"/>
</dbReference>
<dbReference type="OrthoDB" id="47276at2759"/>
<dbReference type="PROSITE" id="PS50294">
    <property type="entry name" value="WD_REPEATS_REGION"/>
    <property type="match status" value="1"/>
</dbReference>
<feature type="region of interest" description="Disordered" evidence="3">
    <location>
        <begin position="2007"/>
        <end position="2053"/>
    </location>
</feature>
<gene>
    <name evidence="4" type="ORF">JKP88DRAFT_261779</name>
</gene>
<sequence length="2153" mass="232980">MLSAVTTHERRALLRHCAVSISSSSERCNIANAERCVTVCSTLSAATACRQLTIRAWAKARYLSSGLCNIAYAERCNGVMWQLTIWAWAKARVVASASACEGAPHTPINDCSFSPLDTSLLCTTIGGSLRFYRFADNEVRAMPAPRTDISPIFTAHCWLRAPSDCVVAGTETGALLLFRGGELLCTMDPITGSTDRSAAAVPRRHGPHDRQHRYCHYAEVYTWSRSGSAAATAAAAAAAPAAAAHGRTKITPSIDTSAASGMQSPSALANCPWRCSHLSARKSFLQYTSATPHHRRSADAAAAPAASSSGSVGSSGSAAAAAAGGAAVTALLSSSTGFVAAFSDGSYRVLALVADTYSHAGAKVPVFTVMRSWRGEGAGAGTCLALCPNEERLCAATNQNQLYMTVVTGHVVRDEDWQPVSASFHGPGGITGLDVCERKSLVATSSLDRSIRIWNFSEHRLILARSFAEEPFSLALHPSGQHAAVGFSDKLRLMHILVDDLRAELPIKQCREVRFSTGGQFIAAVSGNMISLYDFYTLDKLAELRGHNGKVRSVRWEKNDARLVSCGQDGAVYQWDVDEAKRVGEFIQKGTLFSCALSCGSAVFAVGSDRVLRELEAADLTTVITTCTSQYQSAVFAVGSDRVLRALEAADLTTAKEIDAGVVLGQLALPHTEGSSVLFAGTAERGKAGAVRAYPLPLILPNPAAPTGGPIGEFVEYPCLGAPVSRMAITPDDQVLLAADDGMLFAKPNPASCYLRVEKHDRDDAHTLLLQSCGAKATEMVPLAHSEEVLVSRGDLEEKAALMADLRAKADELALHNEYQLRLKDMNYAEQLKEITEKYTQDLEQSRTKYELLHLFLTLEIDALHMRCMPQALAQEKATQHKRWVEQQSLMVSQQEKYAAELAQVRRKYNLGLCACNVGASQIKLSAMAIVLALTTHYCACSTPRCKRQEFEKKLERDMQLRQQLEAEEAGLRRECAETRDQLEEDIDTEISRLRGRFEAQLSSEREATLRYKGENGIMRKKFSVLTKDIEDQKEEMRVLHAREKELQAQIKGLEREIAAHKREGRDDTIGEKEKRIYELKKKNQELEKFKFVLDYKIKELKRQIEPRETEIAAMKEQIKGMDGELEQFHSSNAQLDNLIGELRAKLDSTQALILQQRQRIADQESVRRGLQKELLECMQYIQDPVRLRAAVKTFHEAHVPPETPANAVDINVQYEYRRHRQYLERSLSLLGERFAEDAAAHKTENARCMRENLALIQDINAQRDANRTTKHALQAQGDVNAQRDANRATKHALQAQVNELKRRGFGSAQRSASLNTPRSPIGTAAATAGSTPRGGDPGDGGYGGYATAGRTPRSPSREGEEDLMGQIGANRARIQELRDLIESLEGRMVSQRAYSKEILPPMDGLTPETMAALGIHAESSVEASDARSASRAASVASTRAVLITDDRVVQAASVWVRWLKRPLSSRHIKHIRVFDCLAPRRARAVMDVGIPLSELDAMLVDSGNGLLKTESEQEPRLSLLLDQLGDPVDPGLMFFADLDSPFGSGADVAVEPRNDPPPPNRSFGTRSSSSVELRHYIGMPLSPLPETEAIEDDFFFRDSRSYSIGLADESDTLLEPGFQADPTPQELKDTQGSLKRRFHSCPNLQQMDAPPPPPPPPPRELPKPPLPPPSRAHHLAPSAHARTERSSSGSGKPPPASLPKSGGMRSITSCPDMSVLALGAGGGGAEDERRQQRLARSRAAARMRRQRKKSTVELCEAESQRLEEALGLIRGHRWGEGRAEELRRALAPREPAQSAAVASDSLYAPPDERRQQHSPREPAQSAAVASDSLYAPPEERRQQLRVDHAVQLQHHAYELSLGVEEAMALPLAAERAAASQAGNMEAATAPLQGLDRGLAAAVGAGVMYNGGTPKCDADELLEALVLAKLLRCAGALLARTTALSAAAAPVPNTCRLERAVAAAAGDRGMGRLLTWAARNRDPIDDLGEEGAPPPLFTFAGMGALAMELDQEGRSSGGGRRAAPARAPARAPAPAPKPQQTAPAHPPSSGGGGGLLSGMASTVAQGFAFGTGSAMAHRAVGAVAGSFGGSGSEAAQQQEPAAGVSGGQYNQQSAAMACDNDKQNFFKCLQEQNGNAASCQFLYESLQSCQANHQQFA</sequence>
<dbReference type="Proteomes" id="UP000664859">
    <property type="component" value="Unassembled WGS sequence"/>
</dbReference>
<feature type="repeat" description="WD" evidence="1">
    <location>
        <begin position="544"/>
        <end position="585"/>
    </location>
</feature>
<evidence type="ECO:0000256" key="2">
    <source>
        <dbReference type="SAM" id="Coils"/>
    </source>
</evidence>
<feature type="region of interest" description="Disordered" evidence="3">
    <location>
        <begin position="1643"/>
        <end position="1754"/>
    </location>
</feature>
<feature type="compositionally biased region" description="Basic residues" evidence="3">
    <location>
        <begin position="1733"/>
        <end position="1750"/>
    </location>
</feature>
<reference evidence="4" key="1">
    <citation type="submission" date="2021-02" db="EMBL/GenBank/DDBJ databases">
        <title>First Annotated Genome of the Yellow-green Alga Tribonema minus.</title>
        <authorList>
            <person name="Mahan K.M."/>
        </authorList>
    </citation>
    <scope>NUCLEOTIDE SEQUENCE</scope>
    <source>
        <strain evidence="4">UTEX B ZZ1240</strain>
    </source>
</reference>
<dbReference type="SUPFAM" id="SSF50978">
    <property type="entry name" value="WD40 repeat-like"/>
    <property type="match status" value="1"/>
</dbReference>
<feature type="compositionally biased region" description="Pro residues" evidence="3">
    <location>
        <begin position="1650"/>
        <end position="1671"/>
    </location>
</feature>
<dbReference type="InterPro" id="IPR001680">
    <property type="entry name" value="WD40_rpt"/>
</dbReference>
<dbReference type="EMBL" id="JAFCMP010000013">
    <property type="protein sequence ID" value="KAG5191844.1"/>
    <property type="molecule type" value="Genomic_DNA"/>
</dbReference>
<dbReference type="SMART" id="SM00320">
    <property type="entry name" value="WD40"/>
    <property type="match status" value="4"/>
</dbReference>
<dbReference type="PANTHER" id="PTHR32215:SF0">
    <property type="entry name" value="CILIA- AND FLAGELLA-ASSOCIATED PROTEIN 57"/>
    <property type="match status" value="1"/>
</dbReference>
<dbReference type="InterPro" id="IPR052993">
    <property type="entry name" value="CFA-57"/>
</dbReference>
<keyword evidence="2" id="KW-0175">Coiled coil</keyword>
<feature type="region of interest" description="Disordered" evidence="3">
    <location>
        <begin position="1304"/>
        <end position="1363"/>
    </location>
</feature>
<dbReference type="InterPro" id="IPR036322">
    <property type="entry name" value="WD40_repeat_dom_sf"/>
</dbReference>
<dbReference type="Pfam" id="PF00400">
    <property type="entry name" value="WD40"/>
    <property type="match status" value="2"/>
</dbReference>
<protein>
    <submittedName>
        <fullName evidence="4">Uncharacterized protein</fullName>
    </submittedName>
</protein>
<proteinExistence type="predicted"/>
<accession>A0A836CNH7</accession>
<evidence type="ECO:0000256" key="3">
    <source>
        <dbReference type="SAM" id="MobiDB-lite"/>
    </source>
</evidence>
<feature type="compositionally biased region" description="Gly residues" evidence="3">
    <location>
        <begin position="1336"/>
        <end position="1347"/>
    </location>
</feature>
<feature type="coiled-coil region" evidence="2">
    <location>
        <begin position="1030"/>
        <end position="1064"/>
    </location>
</feature>
<dbReference type="PROSITE" id="PS50082">
    <property type="entry name" value="WD_REPEATS_2"/>
    <property type="match status" value="2"/>
</dbReference>
<name>A0A836CNH7_9STRA</name>
<keyword evidence="5" id="KW-1185">Reference proteome</keyword>
<keyword evidence="1" id="KW-0853">WD repeat</keyword>
<evidence type="ECO:0000313" key="5">
    <source>
        <dbReference type="Proteomes" id="UP000664859"/>
    </source>
</evidence>
<evidence type="ECO:0000313" key="4">
    <source>
        <dbReference type="EMBL" id="KAG5191844.1"/>
    </source>
</evidence>
<feature type="compositionally biased region" description="Low complexity" evidence="3">
    <location>
        <begin position="1676"/>
        <end position="1692"/>
    </location>
</feature>
<comment type="caution">
    <text evidence="4">The sequence shown here is derived from an EMBL/GenBank/DDBJ whole genome shotgun (WGS) entry which is preliminary data.</text>
</comment>
<feature type="compositionally biased region" description="Basic and acidic residues" evidence="3">
    <location>
        <begin position="1807"/>
        <end position="1817"/>
    </location>
</feature>
<dbReference type="PANTHER" id="PTHR32215">
    <property type="entry name" value="CILIA- AND FLAGELLA-ASSOCIATED PROTEIN 57"/>
    <property type="match status" value="1"/>
</dbReference>
<feature type="region of interest" description="Disordered" evidence="3">
    <location>
        <begin position="1786"/>
        <end position="1832"/>
    </location>
</feature>
<feature type="coiled-coil region" evidence="2">
    <location>
        <begin position="948"/>
        <end position="982"/>
    </location>
</feature>
<dbReference type="Gene3D" id="1.10.287.1490">
    <property type="match status" value="1"/>
</dbReference>
<feature type="compositionally biased region" description="Polar residues" evidence="3">
    <location>
        <begin position="1309"/>
        <end position="1319"/>
    </location>
</feature>
<evidence type="ECO:0000256" key="1">
    <source>
        <dbReference type="PROSITE-ProRule" id="PRU00221"/>
    </source>
</evidence>
<feature type="region of interest" description="Disordered" evidence="3">
    <location>
        <begin position="1546"/>
        <end position="1570"/>
    </location>
</feature>